<reference evidence="2" key="2">
    <citation type="journal article" date="2022" name="Res Sq">
        <title>Comparative Genomics Reveals Insights into the Divergent Evolution of Astigmatic Mites and Household Pest Adaptations.</title>
        <authorList>
            <person name="Xiong Q."/>
            <person name="Wan A.T.-Y."/>
            <person name="Liu X.-Y."/>
            <person name="Fung C.S.-H."/>
            <person name="Xiao X."/>
            <person name="Malainual N."/>
            <person name="Hou J."/>
            <person name="Wang L."/>
            <person name="Wang M."/>
            <person name="Yang K."/>
            <person name="Cui Y."/>
            <person name="Leung E."/>
            <person name="Nong W."/>
            <person name="Shin S.-K."/>
            <person name="Au S."/>
            <person name="Jeong K.Y."/>
            <person name="Chew F.T."/>
            <person name="Hui J."/>
            <person name="Leung T.F."/>
            <person name="Tungtrongchitr A."/>
            <person name="Zhong N."/>
            <person name="Liu Z."/>
            <person name="Tsui S."/>
        </authorList>
    </citation>
    <scope>NUCLEOTIDE SEQUENCE</scope>
    <source>
        <strain evidence="2">Derf</strain>
        <tissue evidence="2">Whole organism</tissue>
    </source>
</reference>
<protein>
    <submittedName>
        <fullName evidence="2">Uncharacterized protein</fullName>
    </submittedName>
</protein>
<feature type="region of interest" description="Disordered" evidence="1">
    <location>
        <begin position="227"/>
        <end position="249"/>
    </location>
</feature>
<sequence length="249" mass="29447">MILESKNDENKGDNYCKDKSPFQRDFYPQPHEILVPLEKYRPRRSNIRRSARLHPNKTNFVSEFHVDDIASITYDEEKIVNPSEPDYEQELSANNQNNERIEDEEDISKLDDLDPSERTKVARTKISELLRRQQQKQQQQPSLLPVNNQRKYKSVFEPSLDYYKSSSNNNIQSDLPEKNEIEQDETSSQTNEESQEDIIRRPKKTMIAAHGNALLIDELKKRQSHFYESREPHHHHHHHHMINSLAPVQ</sequence>
<feature type="region of interest" description="Disordered" evidence="1">
    <location>
        <begin position="132"/>
        <end position="151"/>
    </location>
</feature>
<organism evidence="2 3">
    <name type="scientific">Dermatophagoides farinae</name>
    <name type="common">American house dust mite</name>
    <dbReference type="NCBI Taxonomy" id="6954"/>
    <lineage>
        <taxon>Eukaryota</taxon>
        <taxon>Metazoa</taxon>
        <taxon>Ecdysozoa</taxon>
        <taxon>Arthropoda</taxon>
        <taxon>Chelicerata</taxon>
        <taxon>Arachnida</taxon>
        <taxon>Acari</taxon>
        <taxon>Acariformes</taxon>
        <taxon>Sarcoptiformes</taxon>
        <taxon>Astigmata</taxon>
        <taxon>Psoroptidia</taxon>
        <taxon>Analgoidea</taxon>
        <taxon>Pyroglyphidae</taxon>
        <taxon>Dermatophagoidinae</taxon>
        <taxon>Dermatophagoides</taxon>
    </lineage>
</organism>
<feature type="region of interest" description="Disordered" evidence="1">
    <location>
        <begin position="161"/>
        <end position="199"/>
    </location>
</feature>
<dbReference type="AlphaFoldDB" id="A0A922HJC1"/>
<proteinExistence type="predicted"/>
<reference evidence="2" key="1">
    <citation type="submission" date="2013-05" db="EMBL/GenBank/DDBJ databases">
        <authorList>
            <person name="Yim A.K.Y."/>
            <person name="Chan T.F."/>
            <person name="Ji K.M."/>
            <person name="Liu X.Y."/>
            <person name="Zhou J.W."/>
            <person name="Li R.Q."/>
            <person name="Yang K.Y."/>
            <person name="Li J."/>
            <person name="Li M."/>
            <person name="Law P.T.W."/>
            <person name="Wu Y.L."/>
            <person name="Cai Z.L."/>
            <person name="Qin H."/>
            <person name="Bao Y."/>
            <person name="Leung R.K.K."/>
            <person name="Ng P.K.S."/>
            <person name="Zou J."/>
            <person name="Zhong X.J."/>
            <person name="Ran P.X."/>
            <person name="Zhong N.S."/>
            <person name="Liu Z.G."/>
            <person name="Tsui S.K.W."/>
        </authorList>
    </citation>
    <scope>NUCLEOTIDE SEQUENCE</scope>
    <source>
        <strain evidence="2">Derf</strain>
        <tissue evidence="2">Whole organism</tissue>
    </source>
</reference>
<gene>
    <name evidence="2" type="ORF">DERF_016691</name>
</gene>
<name>A0A922HJC1_DERFA</name>
<evidence type="ECO:0000256" key="1">
    <source>
        <dbReference type="SAM" id="MobiDB-lite"/>
    </source>
</evidence>
<feature type="region of interest" description="Disordered" evidence="1">
    <location>
        <begin position="85"/>
        <end position="119"/>
    </location>
</feature>
<dbReference type="Proteomes" id="UP000790347">
    <property type="component" value="Unassembled WGS sequence"/>
</dbReference>
<accession>A0A922HJC1</accession>
<feature type="compositionally biased region" description="Basic residues" evidence="1">
    <location>
        <begin position="232"/>
        <end position="241"/>
    </location>
</feature>
<evidence type="ECO:0000313" key="3">
    <source>
        <dbReference type="Proteomes" id="UP000790347"/>
    </source>
</evidence>
<feature type="compositionally biased region" description="Basic and acidic residues" evidence="1">
    <location>
        <begin position="1"/>
        <end position="22"/>
    </location>
</feature>
<keyword evidence="3" id="KW-1185">Reference proteome</keyword>
<dbReference type="EMBL" id="ASGP02000010">
    <property type="protein sequence ID" value="KAH9490491.1"/>
    <property type="molecule type" value="Genomic_DNA"/>
</dbReference>
<feature type="compositionally biased region" description="Basic and acidic residues" evidence="1">
    <location>
        <begin position="107"/>
        <end position="119"/>
    </location>
</feature>
<evidence type="ECO:0000313" key="2">
    <source>
        <dbReference type="EMBL" id="KAH9490491.1"/>
    </source>
</evidence>
<feature type="region of interest" description="Disordered" evidence="1">
    <location>
        <begin position="1"/>
        <end position="28"/>
    </location>
</feature>
<feature type="compositionally biased region" description="Polar residues" evidence="1">
    <location>
        <begin position="164"/>
        <end position="173"/>
    </location>
</feature>
<comment type="caution">
    <text evidence="2">The sequence shown here is derived from an EMBL/GenBank/DDBJ whole genome shotgun (WGS) entry which is preliminary data.</text>
</comment>